<dbReference type="AlphaFoldDB" id="A0A7C9TQ70"/>
<accession>A0A7C9TQ70</accession>
<dbReference type="GO" id="GO:0006605">
    <property type="term" value="P:protein targeting"/>
    <property type="evidence" value="ECO:0007669"/>
    <property type="project" value="UniProtKB-UniRule"/>
</dbReference>
<proteinExistence type="inferred from homology"/>
<keyword evidence="3 10" id="KW-0813">Transport</keyword>
<dbReference type="GO" id="GO:0005886">
    <property type="term" value="C:plasma membrane"/>
    <property type="evidence" value="ECO:0007669"/>
    <property type="project" value="UniProtKB-SubCell"/>
</dbReference>
<comment type="subcellular location">
    <subcellularLocation>
        <location evidence="10">Cell membrane</location>
        <topology evidence="10">Multi-pass membrane protein</topology>
    </subcellularLocation>
    <subcellularLocation>
        <location evidence="1 12">Membrane</location>
        <topology evidence="1 12">Multi-pass membrane protein</topology>
    </subcellularLocation>
</comment>
<name>A0A7C9TQ70_9MICO</name>
<comment type="caution">
    <text evidence="10">Lacks conserved residue(s) required for the propagation of feature annotation.</text>
</comment>
<dbReference type="InterPro" id="IPR023201">
    <property type="entry name" value="SecY_dom_sf"/>
</dbReference>
<evidence type="ECO:0000256" key="13">
    <source>
        <dbReference type="RuleBase" id="RU004349"/>
    </source>
</evidence>
<evidence type="ECO:0000256" key="7">
    <source>
        <dbReference type="ARBA" id="ARBA00023010"/>
    </source>
</evidence>
<dbReference type="InterPro" id="IPR002208">
    <property type="entry name" value="SecY/SEC61-alpha"/>
</dbReference>
<comment type="caution">
    <text evidence="14">The sequence shown here is derived from an EMBL/GenBank/DDBJ whole genome shotgun (WGS) entry which is preliminary data.</text>
</comment>
<evidence type="ECO:0000256" key="9">
    <source>
        <dbReference type="ARBA" id="ARBA00039733"/>
    </source>
</evidence>
<comment type="similarity">
    <text evidence="2 10 13">Belongs to the SecY/SEC61-alpha family.</text>
</comment>
<evidence type="ECO:0000313" key="15">
    <source>
        <dbReference type="Proteomes" id="UP000479756"/>
    </source>
</evidence>
<dbReference type="InterPro" id="IPR030659">
    <property type="entry name" value="SecY_CS"/>
</dbReference>
<comment type="subunit">
    <text evidence="10">Component of the Sec protein translocase complex. Heterotrimer consisting of SecY, SecE and SecG subunits. The heterotrimers can form oligomers, although 1 heterotrimer is thought to be able to translocate proteins. Interacts with the ribosome. Interacts with SecDF, and other proteins may be involved. Interacts with SecA.</text>
</comment>
<keyword evidence="6 10" id="KW-1133">Transmembrane helix</keyword>
<evidence type="ECO:0000256" key="3">
    <source>
        <dbReference type="ARBA" id="ARBA00022448"/>
    </source>
</evidence>
<keyword evidence="15" id="KW-1185">Reference proteome</keyword>
<dbReference type="NCBIfam" id="TIGR00967">
    <property type="entry name" value="3a0501s007"/>
    <property type="match status" value="1"/>
</dbReference>
<feature type="transmembrane region" description="Helical" evidence="10">
    <location>
        <begin position="158"/>
        <end position="180"/>
    </location>
</feature>
<dbReference type="Proteomes" id="UP000479756">
    <property type="component" value="Unassembled WGS sequence"/>
</dbReference>
<feature type="transmembrane region" description="Helical" evidence="10">
    <location>
        <begin position="405"/>
        <end position="423"/>
    </location>
</feature>
<evidence type="ECO:0000256" key="10">
    <source>
        <dbReference type="HAMAP-Rule" id="MF_01465"/>
    </source>
</evidence>
<dbReference type="RefSeq" id="WP_163472917.1">
    <property type="nucleotide sequence ID" value="NZ_JAAGWZ010000002.1"/>
</dbReference>
<feature type="transmembrane region" description="Helical" evidence="10">
    <location>
        <begin position="320"/>
        <end position="341"/>
    </location>
</feature>
<evidence type="ECO:0000256" key="6">
    <source>
        <dbReference type="ARBA" id="ARBA00022989"/>
    </source>
</evidence>
<dbReference type="PANTHER" id="PTHR10906">
    <property type="entry name" value="SECY/SEC61-ALPHA FAMILY MEMBER"/>
    <property type="match status" value="1"/>
</dbReference>
<dbReference type="PIRSF" id="PIRSF004557">
    <property type="entry name" value="SecY"/>
    <property type="match status" value="1"/>
</dbReference>
<keyword evidence="10" id="KW-1003">Cell membrane</keyword>
<dbReference type="GO" id="GO:0043952">
    <property type="term" value="P:protein transport by the Sec complex"/>
    <property type="evidence" value="ECO:0007669"/>
    <property type="project" value="UniProtKB-UniRule"/>
</dbReference>
<reference evidence="14 15" key="1">
    <citation type="journal article" date="2014" name="Int. J. Syst. Evol. Microbiol.">
        <title>Description of Galbitalea soli gen. nov., sp. nov., and Frondihabitans sucicola sp. nov.</title>
        <authorList>
            <person name="Kim S.J."/>
            <person name="Lim J.M."/>
            <person name="Ahn J.H."/>
            <person name="Weon H.Y."/>
            <person name="Hamada M."/>
            <person name="Suzuki K."/>
            <person name="Ahn T.Y."/>
            <person name="Kwon S.W."/>
        </authorList>
    </citation>
    <scope>NUCLEOTIDE SEQUENCE [LARGE SCALE GENOMIC DNA]</scope>
    <source>
        <strain evidence="14 15">NBRC 108727</strain>
    </source>
</reference>
<feature type="transmembrane region" description="Helical" evidence="10">
    <location>
        <begin position="382"/>
        <end position="399"/>
    </location>
</feature>
<keyword evidence="8 10" id="KW-0472">Membrane</keyword>
<dbReference type="PROSITE" id="PS00755">
    <property type="entry name" value="SECY_1"/>
    <property type="match status" value="1"/>
</dbReference>
<feature type="transmembrane region" description="Helical" evidence="10">
    <location>
        <begin position="70"/>
        <end position="95"/>
    </location>
</feature>
<protein>
    <recommendedName>
        <fullName evidence="9 10">Protein translocase subunit SecY</fullName>
    </recommendedName>
</protein>
<keyword evidence="4 10" id="KW-0812">Transmembrane</keyword>
<evidence type="ECO:0000256" key="12">
    <source>
        <dbReference type="RuleBase" id="RU003484"/>
    </source>
</evidence>
<dbReference type="PROSITE" id="PS00756">
    <property type="entry name" value="SECY_2"/>
    <property type="match status" value="1"/>
</dbReference>
<keyword evidence="7 10" id="KW-0811">Translocation</keyword>
<evidence type="ECO:0000256" key="2">
    <source>
        <dbReference type="ARBA" id="ARBA00005751"/>
    </source>
</evidence>
<evidence type="ECO:0000256" key="1">
    <source>
        <dbReference type="ARBA" id="ARBA00004141"/>
    </source>
</evidence>
<dbReference type="SUPFAM" id="SSF103491">
    <property type="entry name" value="Preprotein translocase SecY subunit"/>
    <property type="match status" value="1"/>
</dbReference>
<sequence length="440" mass="47883">MFRAVARIFRTPDLRRKIGFTLGIVALFRLGSFIPSPFVDFANVKACLSANSNTSGLYELVNLFSGGALLQLSVFALGIMPYITSSIIVQLLRVVIPHFDSLYKEGQTGQAKLTQYTRYLTIALGVLQSTTLITVARSGALFGTSSTTACSNLITNDAWYSIMLMVITMTAGTGLIMWMGELITERGIGNGMSLLIFTSIAARFPGSLGAILTGQGFPIFIAVIGVGIVIMALVVLVEQSQRRIPVQYAKRMVGRRTYGGNNTYIPIKVNMAGVVPVIFASSLLYLPALIAQFNQPAAGKAPAPWVQWITDYLTKGDHPLYMVLYFILIVGFTYFYVAITFNPEEVADNMKKYGGFIPGIRAGRPTAEYLDYVLTRVTLPGSIYLGLIALVPLIALVAVNANQNFPFGGASILIVVGVGLETVKQIDSQLQQRHYEGLLR</sequence>
<evidence type="ECO:0000256" key="5">
    <source>
        <dbReference type="ARBA" id="ARBA00022927"/>
    </source>
</evidence>
<dbReference type="GO" id="GO:0065002">
    <property type="term" value="P:intracellular protein transmembrane transport"/>
    <property type="evidence" value="ECO:0007669"/>
    <property type="project" value="UniProtKB-UniRule"/>
</dbReference>
<evidence type="ECO:0000256" key="8">
    <source>
        <dbReference type="ARBA" id="ARBA00023136"/>
    </source>
</evidence>
<dbReference type="PRINTS" id="PR00303">
    <property type="entry name" value="SECYTRNLCASE"/>
</dbReference>
<gene>
    <name evidence="10 14" type="primary">secY</name>
    <name evidence="14" type="ORF">G3T37_07685</name>
</gene>
<feature type="transmembrane region" description="Helical" evidence="10">
    <location>
        <begin position="265"/>
        <end position="286"/>
    </location>
</feature>
<comment type="function">
    <text evidence="10 11">The central subunit of the protein translocation channel SecYEG. Consists of two halves formed by TMs 1-5 and 6-10. These two domains form a lateral gate at the front which open onto the bilayer between TMs 2 and 7, and are clamped together by SecE at the back. The channel is closed by both a pore ring composed of hydrophobic SecY resides and a short helix (helix 2A) on the extracellular side of the membrane which forms a plug. The plug probably moves laterally to allow the channel to open. The ring and the pore may move independently.</text>
</comment>
<feature type="transmembrane region" description="Helical" evidence="10">
    <location>
        <begin position="116"/>
        <end position="138"/>
    </location>
</feature>
<keyword evidence="5 10" id="KW-0653">Protein transport</keyword>
<evidence type="ECO:0000313" key="14">
    <source>
        <dbReference type="EMBL" id="NEM91237.1"/>
    </source>
</evidence>
<organism evidence="14 15">
    <name type="scientific">Galbitalea soli</name>
    <dbReference type="NCBI Taxonomy" id="1268042"/>
    <lineage>
        <taxon>Bacteria</taxon>
        <taxon>Bacillati</taxon>
        <taxon>Actinomycetota</taxon>
        <taxon>Actinomycetes</taxon>
        <taxon>Micrococcales</taxon>
        <taxon>Microbacteriaceae</taxon>
        <taxon>Galbitalea</taxon>
    </lineage>
</organism>
<feature type="transmembrane region" description="Helical" evidence="10">
    <location>
        <begin position="217"/>
        <end position="237"/>
    </location>
</feature>
<dbReference type="HAMAP" id="MF_01465">
    <property type="entry name" value="SecY"/>
    <property type="match status" value="1"/>
</dbReference>
<dbReference type="EMBL" id="JAAGWZ010000002">
    <property type="protein sequence ID" value="NEM91237.1"/>
    <property type="molecule type" value="Genomic_DNA"/>
</dbReference>
<feature type="transmembrane region" description="Helical" evidence="10">
    <location>
        <begin position="192"/>
        <end position="211"/>
    </location>
</feature>
<evidence type="ECO:0000256" key="4">
    <source>
        <dbReference type="ARBA" id="ARBA00022692"/>
    </source>
</evidence>
<dbReference type="Pfam" id="PF00344">
    <property type="entry name" value="SecY"/>
    <property type="match status" value="1"/>
</dbReference>
<evidence type="ECO:0000256" key="11">
    <source>
        <dbReference type="RuleBase" id="RU000537"/>
    </source>
</evidence>
<dbReference type="FunFam" id="1.10.3370.10:FF:000001">
    <property type="entry name" value="Preprotein translocase subunit SecY"/>
    <property type="match status" value="1"/>
</dbReference>
<dbReference type="InterPro" id="IPR026593">
    <property type="entry name" value="SecY"/>
</dbReference>
<dbReference type="Gene3D" id="1.10.3370.10">
    <property type="entry name" value="SecY subunit domain"/>
    <property type="match status" value="1"/>
</dbReference>